<sequence length="103" mass="10936">MLAGHGGVFALTLLLILSTTILFFIFDCPYLARTLTLAIPIIAAILFFFVMSCLLQTSFTDPGILPRATICEAAALEKQIGEALTPSPSCSSLQPGFLLTALS</sequence>
<dbReference type="EMBL" id="CH473968">
    <property type="protein sequence ID" value="EDL80682.1"/>
    <property type="molecule type" value="Genomic_DNA"/>
</dbReference>
<dbReference type="AlphaFoldDB" id="A6ISY1"/>
<name>A6ISY1_RAT</name>
<feature type="transmembrane region" description="Helical" evidence="1">
    <location>
        <begin position="6"/>
        <end position="25"/>
    </location>
</feature>
<feature type="transmembrane region" description="Helical" evidence="1">
    <location>
        <begin position="37"/>
        <end position="59"/>
    </location>
</feature>
<keyword evidence="1" id="KW-1133">Transmembrane helix</keyword>
<evidence type="ECO:0000313" key="2">
    <source>
        <dbReference type="EMBL" id="EDL80682.1"/>
    </source>
</evidence>
<organism evidence="2 3">
    <name type="scientific">Rattus norvegicus</name>
    <name type="common">Rat</name>
    <dbReference type="NCBI Taxonomy" id="10116"/>
    <lineage>
        <taxon>Eukaryota</taxon>
        <taxon>Metazoa</taxon>
        <taxon>Chordata</taxon>
        <taxon>Craniata</taxon>
        <taxon>Vertebrata</taxon>
        <taxon>Euteleostomi</taxon>
        <taxon>Mammalia</taxon>
        <taxon>Eutheria</taxon>
        <taxon>Euarchontoglires</taxon>
        <taxon>Glires</taxon>
        <taxon>Rodentia</taxon>
        <taxon>Myomorpha</taxon>
        <taxon>Muroidea</taxon>
        <taxon>Muridae</taxon>
        <taxon>Murinae</taxon>
        <taxon>Rattus</taxon>
    </lineage>
</organism>
<accession>A6ISY1</accession>
<evidence type="ECO:0000256" key="1">
    <source>
        <dbReference type="SAM" id="Phobius"/>
    </source>
</evidence>
<keyword evidence="1" id="KW-0812">Transmembrane</keyword>
<reference evidence="3" key="1">
    <citation type="submission" date="2005-09" db="EMBL/GenBank/DDBJ databases">
        <authorList>
            <person name="Mural R.J."/>
            <person name="Li P.W."/>
            <person name="Adams M.D."/>
            <person name="Amanatides P.G."/>
            <person name="Baden-Tillson H."/>
            <person name="Barnstead M."/>
            <person name="Chin S.H."/>
            <person name="Dew I."/>
            <person name="Evans C.A."/>
            <person name="Ferriera S."/>
            <person name="Flanigan M."/>
            <person name="Fosler C."/>
            <person name="Glodek A."/>
            <person name="Gu Z."/>
            <person name="Holt R.A."/>
            <person name="Jennings D."/>
            <person name="Kraft C.L."/>
            <person name="Lu F."/>
            <person name="Nguyen T."/>
            <person name="Nusskern D.R."/>
            <person name="Pfannkoch C.M."/>
            <person name="Sitter C."/>
            <person name="Sutton G.G."/>
            <person name="Venter J.C."/>
            <person name="Wang Z."/>
            <person name="Woodage T."/>
            <person name="Zheng X.H."/>
            <person name="Zhong F."/>
        </authorList>
    </citation>
    <scope>NUCLEOTIDE SEQUENCE [LARGE SCALE GENOMIC DNA]</scope>
    <source>
        <strain>BN</strain>
        <strain evidence="3">Sprague-Dawley</strain>
    </source>
</reference>
<protein>
    <submittedName>
        <fullName evidence="2">RCG30982, isoform CRA_b</fullName>
    </submittedName>
</protein>
<evidence type="ECO:0000313" key="3">
    <source>
        <dbReference type="Proteomes" id="UP000234681"/>
    </source>
</evidence>
<proteinExistence type="predicted"/>
<gene>
    <name evidence="2" type="ORF">rCG_30982</name>
</gene>
<dbReference type="Proteomes" id="UP000234681">
    <property type="component" value="Chromosome 5"/>
</dbReference>
<keyword evidence="1" id="KW-0472">Membrane</keyword>